<dbReference type="GO" id="GO:0003989">
    <property type="term" value="F:acetyl-CoA carboxylase activity"/>
    <property type="evidence" value="ECO:0007669"/>
    <property type="project" value="InterPro"/>
</dbReference>
<evidence type="ECO:0000256" key="6">
    <source>
        <dbReference type="ARBA" id="ARBA00022832"/>
    </source>
</evidence>
<evidence type="ECO:0000256" key="10">
    <source>
        <dbReference type="ARBA" id="ARBA00049152"/>
    </source>
</evidence>
<dbReference type="NCBIfam" id="NF041504">
    <property type="entry name" value="AccA_sub"/>
    <property type="match status" value="1"/>
</dbReference>
<dbReference type="GO" id="GO:2001295">
    <property type="term" value="P:malonyl-CoA biosynthetic process"/>
    <property type="evidence" value="ECO:0007669"/>
    <property type="project" value="UniProtKB-UniPathway"/>
</dbReference>
<keyword evidence="7" id="KW-0067">ATP-binding</keyword>
<dbReference type="GO" id="GO:0005524">
    <property type="term" value="F:ATP binding"/>
    <property type="evidence" value="ECO:0007669"/>
    <property type="project" value="UniProtKB-KW"/>
</dbReference>
<feature type="compositionally biased region" description="Basic and acidic residues" evidence="11">
    <location>
        <begin position="64"/>
        <end position="91"/>
    </location>
</feature>
<dbReference type="HAMAP" id="MF_00823">
    <property type="entry name" value="AcetylCoA_CT_alpha"/>
    <property type="match status" value="1"/>
</dbReference>
<dbReference type="NCBIfam" id="NF004344">
    <property type="entry name" value="PRK05724.1"/>
    <property type="match status" value="1"/>
</dbReference>
<dbReference type="PRINTS" id="PR01069">
    <property type="entry name" value="ACCCTRFRASEA"/>
</dbReference>
<evidence type="ECO:0000256" key="9">
    <source>
        <dbReference type="ARBA" id="ARBA00023160"/>
    </source>
</evidence>
<dbReference type="SUPFAM" id="SSF52096">
    <property type="entry name" value="ClpP/crotonase"/>
    <property type="match status" value="1"/>
</dbReference>
<feature type="compositionally biased region" description="Polar residues" evidence="11">
    <location>
        <begin position="13"/>
        <end position="36"/>
    </location>
</feature>
<keyword evidence="6" id="KW-0276">Fatty acid metabolism</keyword>
<proteinExistence type="evidence at transcript level"/>
<dbReference type="EMBL" id="KY640180">
    <property type="protein sequence ID" value="ASZ00173.1"/>
    <property type="molecule type" value="mRNA"/>
</dbReference>
<evidence type="ECO:0000256" key="5">
    <source>
        <dbReference type="ARBA" id="ARBA00022741"/>
    </source>
</evidence>
<feature type="region of interest" description="Disordered" evidence="11">
    <location>
        <begin position="671"/>
        <end position="731"/>
    </location>
</feature>
<feature type="compositionally biased region" description="Basic and acidic residues" evidence="11">
    <location>
        <begin position="719"/>
        <end position="731"/>
    </location>
</feature>
<gene>
    <name evidence="13" type="primary">accA</name>
</gene>
<keyword evidence="8" id="KW-0443">Lipid metabolism</keyword>
<keyword evidence="3" id="KW-0444">Lipid biosynthesis</keyword>
<dbReference type="UniPathway" id="UPA00655">
    <property type="reaction ID" value="UER00711"/>
</dbReference>
<dbReference type="EC" id="2.1.3.15" evidence="2"/>
<evidence type="ECO:0000256" key="3">
    <source>
        <dbReference type="ARBA" id="ARBA00022516"/>
    </source>
</evidence>
<dbReference type="GO" id="GO:0016743">
    <property type="term" value="F:carboxyl- or carbamoyltransferase activity"/>
    <property type="evidence" value="ECO:0007669"/>
    <property type="project" value="InterPro"/>
</dbReference>
<evidence type="ECO:0000256" key="4">
    <source>
        <dbReference type="ARBA" id="ARBA00022679"/>
    </source>
</evidence>
<dbReference type="InterPro" id="IPR001095">
    <property type="entry name" value="Acetyl_CoA_COase_a_su"/>
</dbReference>
<evidence type="ECO:0000259" key="12">
    <source>
        <dbReference type="PROSITE" id="PS50989"/>
    </source>
</evidence>
<dbReference type="GO" id="GO:0009317">
    <property type="term" value="C:acetyl-CoA carboxylase complex"/>
    <property type="evidence" value="ECO:0007669"/>
    <property type="project" value="InterPro"/>
</dbReference>
<evidence type="ECO:0000256" key="1">
    <source>
        <dbReference type="ARBA" id="ARBA00004956"/>
    </source>
</evidence>
<dbReference type="InterPro" id="IPR011763">
    <property type="entry name" value="COA_CT_C"/>
</dbReference>
<dbReference type="Gene3D" id="3.90.226.10">
    <property type="entry name" value="2-enoyl-CoA Hydratase, Chain A, domain 1"/>
    <property type="match status" value="1"/>
</dbReference>
<comment type="catalytic activity">
    <reaction evidence="10">
        <text>N(6)-carboxybiotinyl-L-lysyl-[protein] + acetyl-CoA = N(6)-biotinyl-L-lysyl-[protein] + malonyl-CoA</text>
        <dbReference type="Rhea" id="RHEA:54728"/>
        <dbReference type="Rhea" id="RHEA-COMP:10505"/>
        <dbReference type="Rhea" id="RHEA-COMP:10506"/>
        <dbReference type="ChEBI" id="CHEBI:57288"/>
        <dbReference type="ChEBI" id="CHEBI:57384"/>
        <dbReference type="ChEBI" id="CHEBI:83144"/>
        <dbReference type="ChEBI" id="CHEBI:83145"/>
        <dbReference type="EC" id="2.1.3.15"/>
    </reaction>
</comment>
<dbReference type="PROSITE" id="PS50989">
    <property type="entry name" value="COA_CT_CTER"/>
    <property type="match status" value="1"/>
</dbReference>
<sequence length="731" mass="82592">MALVPQSPKMAAPSSSTSIFGTPLSTKRTQVRSGTRNIGRGGSVFTVKANMFRKFSFLNPLKKPKPEPEQKKLVKPETKPEKCPDHFTDFKPMKGTRKPIRLAFEKPLIEIEEKIADLKRKCAAVGFELPPRTLEAIESRYKQTRERVFRDLTPIQRVNIARHPQRPTFLDHIINITDRFTELHGDRAGYDDPAIVCGLGKIDGQTYMFVGQQKGRNTKENVKRNFGMPTPHGYRKALRFFRYADHFGFPIVTFVDTPGAFADLKSEYLGQAEAIAMNLREMFGFKVPIITIVLGEGGSGGALAIAVCNKMLMLENSVFFVASPEACASILWKKARLAPKAARKLKITARELVELDLADAVIPEPIGGAHSDPKLASKLIKTYIKNTMNELSKMSEEELLSQRYQKFRKMGRFTEEKTPEFDISPQAIEKLKMNIDDEYNKALSAIGFKATVDLLEQELQKAKTPSEREELENKLKKVKLEINQHLPTAPNYPALKSHHDMMKNVSRAQSTAKVKQELGEKLKRILDNPDTRERFDRLKTIIKDDEGDLGDLHPAVKILYFNERKKLQYQMAKVLSSFLLLSNRAAFEKAKYLAKKAYSEEYEDALEEVVNGVMKDTEEVVQKSPKLRRKMELVTKLYSDAEGKPGAELSPKIQALVTDVRRRIRKGLAAREAAKLKNEPKPEPEVKSEAETNVQDEPKPKGKPIIKITTRAKAIGPDSKFKSQAEAKDKN</sequence>
<evidence type="ECO:0000256" key="2">
    <source>
        <dbReference type="ARBA" id="ARBA00011883"/>
    </source>
</evidence>
<keyword evidence="5" id="KW-0547">Nucleotide-binding</keyword>
<accession>A0A286SC79</accession>
<organism evidence="13">
    <name type="scientific">Geranium phaeum</name>
    <dbReference type="NCBI Taxonomy" id="379952"/>
    <lineage>
        <taxon>Eukaryota</taxon>
        <taxon>Viridiplantae</taxon>
        <taxon>Streptophyta</taxon>
        <taxon>Embryophyta</taxon>
        <taxon>Tracheophyta</taxon>
        <taxon>Spermatophyta</taxon>
        <taxon>Magnoliopsida</taxon>
        <taxon>eudicotyledons</taxon>
        <taxon>Gunneridae</taxon>
        <taxon>Pentapetalae</taxon>
        <taxon>rosids</taxon>
        <taxon>malvids</taxon>
        <taxon>Geraniales</taxon>
        <taxon>Geraniaceae</taxon>
        <taxon>Geranium</taxon>
    </lineage>
</organism>
<keyword evidence="9" id="KW-0275">Fatty acid biosynthesis</keyword>
<feature type="region of interest" description="Disordered" evidence="11">
    <location>
        <begin position="1"/>
        <end position="37"/>
    </location>
</feature>
<name>A0A286SC79_9ROSI</name>
<dbReference type="InterPro" id="IPR029045">
    <property type="entry name" value="ClpP/crotonase-like_dom_sf"/>
</dbReference>
<evidence type="ECO:0000256" key="8">
    <source>
        <dbReference type="ARBA" id="ARBA00023098"/>
    </source>
</evidence>
<dbReference type="NCBIfam" id="TIGR00513">
    <property type="entry name" value="accA"/>
    <property type="match status" value="1"/>
</dbReference>
<protein>
    <recommendedName>
        <fullName evidence="2">acetyl-CoA carboxytransferase</fullName>
        <ecNumber evidence="2">2.1.3.15</ecNumber>
    </recommendedName>
</protein>
<dbReference type="AlphaFoldDB" id="A0A286SC79"/>
<evidence type="ECO:0000256" key="7">
    <source>
        <dbReference type="ARBA" id="ARBA00022840"/>
    </source>
</evidence>
<feature type="domain" description="CoA carboxyltransferase C-terminal" evidence="12">
    <location>
        <begin position="136"/>
        <end position="390"/>
    </location>
</feature>
<dbReference type="GO" id="GO:0006633">
    <property type="term" value="P:fatty acid biosynthetic process"/>
    <property type="evidence" value="ECO:0007669"/>
    <property type="project" value="UniProtKB-KW"/>
</dbReference>
<comment type="pathway">
    <text evidence="1">Lipid metabolism; malonyl-CoA biosynthesis; malonyl-CoA from acetyl-CoA: step 1/1.</text>
</comment>
<reference evidence="13" key="1">
    <citation type="journal article" date="2017" name="Genome Biol. Evol.">
        <title>Contrasting Patterns of Nucleotide Substitution Rates Provide Insight into Dynamic Evolution of Plastid and Mitochondrial Genomes of Geranium.</title>
        <authorList>
            <person name="Park S."/>
            <person name="Ruhlman T.A."/>
            <person name="Weng M.L."/>
            <person name="Hajrah N.H."/>
            <person name="Sabir J.S.M."/>
            <person name="Jansen R.K."/>
        </authorList>
    </citation>
    <scope>NUCLEOTIDE SEQUENCE</scope>
</reference>
<dbReference type="PANTHER" id="PTHR42853">
    <property type="entry name" value="ACETYL-COENZYME A CARBOXYLASE CARBOXYL TRANSFERASE SUBUNIT ALPHA"/>
    <property type="match status" value="1"/>
</dbReference>
<dbReference type="Pfam" id="PF03255">
    <property type="entry name" value="ACCA"/>
    <property type="match status" value="1"/>
</dbReference>
<evidence type="ECO:0000313" key="13">
    <source>
        <dbReference type="EMBL" id="ASZ00173.1"/>
    </source>
</evidence>
<feature type="compositionally biased region" description="Basic and acidic residues" evidence="11">
    <location>
        <begin position="672"/>
        <end position="700"/>
    </location>
</feature>
<dbReference type="PANTHER" id="PTHR42853:SF3">
    <property type="entry name" value="ACETYL-COENZYME A CARBOXYLASE CARBOXYL TRANSFERASE SUBUNIT ALPHA, CHLOROPLASTIC"/>
    <property type="match status" value="1"/>
</dbReference>
<keyword evidence="4" id="KW-0808">Transferase</keyword>
<evidence type="ECO:0000256" key="11">
    <source>
        <dbReference type="SAM" id="MobiDB-lite"/>
    </source>
</evidence>
<feature type="region of interest" description="Disordered" evidence="11">
    <location>
        <begin position="60"/>
        <end position="91"/>
    </location>
</feature>